<dbReference type="EMBL" id="CAJOBJ010193579">
    <property type="protein sequence ID" value="CAF4961741.1"/>
    <property type="molecule type" value="Genomic_DNA"/>
</dbReference>
<keyword evidence="1" id="KW-1133">Transmembrane helix</keyword>
<dbReference type="AlphaFoldDB" id="A0A8S3DFH0"/>
<sequence>MVLGIYTRSEIDSRCSSSSPNLALLIAVPIVSVVVIVGIIGGLLYWRKKRSTDEEHLFENATVRFSSDSYRPSIEQNQFQKDYNNILSERL</sequence>
<comment type="caution">
    <text evidence="2">The sequence shown here is derived from an EMBL/GenBank/DDBJ whole genome shotgun (WGS) entry which is preliminary data.</text>
</comment>
<keyword evidence="1" id="KW-0812">Transmembrane</keyword>
<accession>A0A8S3DFH0</accession>
<proteinExistence type="predicted"/>
<keyword evidence="1" id="KW-0472">Membrane</keyword>
<dbReference type="Proteomes" id="UP000681720">
    <property type="component" value="Unassembled WGS sequence"/>
</dbReference>
<reference evidence="2" key="1">
    <citation type="submission" date="2021-02" db="EMBL/GenBank/DDBJ databases">
        <authorList>
            <person name="Nowell W R."/>
        </authorList>
    </citation>
    <scope>NUCLEOTIDE SEQUENCE</scope>
</reference>
<gene>
    <name evidence="2" type="ORF">GIL414_LOCUS54888</name>
</gene>
<feature type="transmembrane region" description="Helical" evidence="1">
    <location>
        <begin position="22"/>
        <end position="46"/>
    </location>
</feature>
<name>A0A8S3DFH0_9BILA</name>
<organism evidence="2 3">
    <name type="scientific">Rotaria magnacalcarata</name>
    <dbReference type="NCBI Taxonomy" id="392030"/>
    <lineage>
        <taxon>Eukaryota</taxon>
        <taxon>Metazoa</taxon>
        <taxon>Spiralia</taxon>
        <taxon>Gnathifera</taxon>
        <taxon>Rotifera</taxon>
        <taxon>Eurotatoria</taxon>
        <taxon>Bdelloidea</taxon>
        <taxon>Philodinida</taxon>
        <taxon>Philodinidae</taxon>
        <taxon>Rotaria</taxon>
    </lineage>
</organism>
<protein>
    <submittedName>
        <fullName evidence="2">Uncharacterized protein</fullName>
    </submittedName>
</protein>
<evidence type="ECO:0000313" key="3">
    <source>
        <dbReference type="Proteomes" id="UP000681720"/>
    </source>
</evidence>
<evidence type="ECO:0000313" key="2">
    <source>
        <dbReference type="EMBL" id="CAF4961741.1"/>
    </source>
</evidence>
<evidence type="ECO:0000256" key="1">
    <source>
        <dbReference type="SAM" id="Phobius"/>
    </source>
</evidence>